<sequence>MIFAKEMVRIWGLKHSGEEMVQKVVFGQTDKSTYKFQSGGGSGFFNYQKMRWYDCVNEQWRVTDELPLFGEFIIDLATGNVDIDVHFHRRKTLVV</sequence>
<dbReference type="Proteomes" id="UP001256827">
    <property type="component" value="Chromosome"/>
</dbReference>
<evidence type="ECO:0000313" key="2">
    <source>
        <dbReference type="Proteomes" id="UP001256827"/>
    </source>
</evidence>
<gene>
    <name evidence="1" type="ORF">RGB73_00315</name>
</gene>
<reference evidence="1 2" key="1">
    <citation type="submission" date="2023-09" db="EMBL/GenBank/DDBJ databases">
        <title>Complete Genome and Methylome dissection of Bacillus brevis NEB573 original source of BbsI restriction endonuclease.</title>
        <authorList>
            <person name="Fomenkov A."/>
            <person name="Roberts R.D."/>
        </authorList>
    </citation>
    <scope>NUCLEOTIDE SEQUENCE [LARGE SCALE GENOMIC DNA]</scope>
    <source>
        <strain evidence="1 2">NEB573</strain>
    </source>
</reference>
<dbReference type="EMBL" id="CP134050">
    <property type="protein sequence ID" value="WNC14880.1"/>
    <property type="molecule type" value="Genomic_DNA"/>
</dbReference>
<evidence type="ECO:0000313" key="1">
    <source>
        <dbReference type="EMBL" id="WNC14880.1"/>
    </source>
</evidence>
<keyword evidence="2" id="KW-1185">Reference proteome</keyword>
<organism evidence="1 2">
    <name type="scientific">Brevibacillus brevis</name>
    <name type="common">Bacillus brevis</name>
    <dbReference type="NCBI Taxonomy" id="1393"/>
    <lineage>
        <taxon>Bacteria</taxon>
        <taxon>Bacillati</taxon>
        <taxon>Bacillota</taxon>
        <taxon>Bacilli</taxon>
        <taxon>Bacillales</taxon>
        <taxon>Paenibacillaceae</taxon>
        <taxon>Brevibacillus</taxon>
    </lineage>
</organism>
<proteinExistence type="predicted"/>
<protein>
    <submittedName>
        <fullName evidence="1">Uncharacterized protein</fullName>
    </submittedName>
</protein>
<accession>A0ABY9T469</accession>
<dbReference type="RefSeq" id="WP_310767680.1">
    <property type="nucleotide sequence ID" value="NZ_CP134050.1"/>
</dbReference>
<name>A0ABY9T469_BREBE</name>